<accession>A0A6J4NH56</accession>
<sequence length="26" mass="2492">GVGRAAGACDGGVFRDRQGEGARTAG</sequence>
<dbReference type="AlphaFoldDB" id="A0A6J4NH56"/>
<feature type="region of interest" description="Disordered" evidence="1">
    <location>
        <begin position="1"/>
        <end position="26"/>
    </location>
</feature>
<feature type="non-terminal residue" evidence="2">
    <location>
        <position position="1"/>
    </location>
</feature>
<organism evidence="2">
    <name type="scientific">uncultured Rubrobacteraceae bacterium</name>
    <dbReference type="NCBI Taxonomy" id="349277"/>
    <lineage>
        <taxon>Bacteria</taxon>
        <taxon>Bacillati</taxon>
        <taxon>Actinomycetota</taxon>
        <taxon>Rubrobacteria</taxon>
        <taxon>Rubrobacterales</taxon>
        <taxon>Rubrobacteraceae</taxon>
        <taxon>environmental samples</taxon>
    </lineage>
</organism>
<reference evidence="2" key="1">
    <citation type="submission" date="2020-02" db="EMBL/GenBank/DDBJ databases">
        <authorList>
            <person name="Meier V. D."/>
        </authorList>
    </citation>
    <scope>NUCLEOTIDE SEQUENCE</scope>
    <source>
        <strain evidence="2">AVDCRST_MAG01</strain>
    </source>
</reference>
<dbReference type="EMBL" id="CADCUW010000048">
    <property type="protein sequence ID" value="CAA9387685.1"/>
    <property type="molecule type" value="Genomic_DNA"/>
</dbReference>
<evidence type="ECO:0000313" key="2">
    <source>
        <dbReference type="EMBL" id="CAA9387685.1"/>
    </source>
</evidence>
<feature type="non-terminal residue" evidence="2">
    <location>
        <position position="26"/>
    </location>
</feature>
<proteinExistence type="predicted"/>
<protein>
    <submittedName>
        <fullName evidence="2">Uncharacterized protein</fullName>
    </submittedName>
</protein>
<evidence type="ECO:0000256" key="1">
    <source>
        <dbReference type="SAM" id="MobiDB-lite"/>
    </source>
</evidence>
<gene>
    <name evidence="2" type="ORF">AVDCRST_MAG01-01-331</name>
</gene>
<name>A0A6J4NH56_9ACTN</name>